<gene>
    <name evidence="3" type="ORF">BDZ94DRAFT_1324732</name>
</gene>
<sequence length="270" mass="27707">MSFLILFADVSASVISVRQDASNCPESCYGSSVVDPSNTAYYRSLCTSQRQLGSIVTCFRDTCPGTDASIADLKDRCAKAGVTLTVTYTSNTIQISSSSTGPPPAPASSTTITPPPVPSSSTTDASTTTDTSTSNISVSSSPRASSQPSSSPSSLPTPTPPPDSGSNSNPPQDKPPLGPIIGGTVGGGIGLILLILAFVFWPRKGGSGNSKNNEFPTPTPSPAPPPPKAFPVIMPRSPTPPDNLMGLPEQPDSGGGTIDDLRPPVYEEKI</sequence>
<evidence type="ECO:0000313" key="3">
    <source>
        <dbReference type="EMBL" id="KAF9459515.1"/>
    </source>
</evidence>
<feature type="compositionally biased region" description="Basic and acidic residues" evidence="1">
    <location>
        <begin position="259"/>
        <end position="270"/>
    </location>
</feature>
<keyword evidence="2" id="KW-0812">Transmembrane</keyword>
<dbReference type="Proteomes" id="UP000807353">
    <property type="component" value="Unassembled WGS sequence"/>
</dbReference>
<evidence type="ECO:0000256" key="1">
    <source>
        <dbReference type="SAM" id="MobiDB-lite"/>
    </source>
</evidence>
<dbReference type="AlphaFoldDB" id="A0A9P5Y1H2"/>
<feature type="region of interest" description="Disordered" evidence="1">
    <location>
        <begin position="209"/>
        <end position="270"/>
    </location>
</feature>
<feature type="region of interest" description="Disordered" evidence="1">
    <location>
        <begin position="94"/>
        <end position="181"/>
    </location>
</feature>
<keyword evidence="4" id="KW-1185">Reference proteome</keyword>
<feature type="compositionally biased region" description="Low complexity" evidence="1">
    <location>
        <begin position="119"/>
        <end position="154"/>
    </location>
</feature>
<organism evidence="3 4">
    <name type="scientific">Collybia nuda</name>
    <dbReference type="NCBI Taxonomy" id="64659"/>
    <lineage>
        <taxon>Eukaryota</taxon>
        <taxon>Fungi</taxon>
        <taxon>Dikarya</taxon>
        <taxon>Basidiomycota</taxon>
        <taxon>Agaricomycotina</taxon>
        <taxon>Agaricomycetes</taxon>
        <taxon>Agaricomycetidae</taxon>
        <taxon>Agaricales</taxon>
        <taxon>Tricholomatineae</taxon>
        <taxon>Clitocybaceae</taxon>
        <taxon>Collybia</taxon>
    </lineage>
</organism>
<comment type="caution">
    <text evidence="3">The sequence shown here is derived from an EMBL/GenBank/DDBJ whole genome shotgun (WGS) entry which is preliminary data.</text>
</comment>
<evidence type="ECO:0008006" key="5">
    <source>
        <dbReference type="Google" id="ProtNLM"/>
    </source>
</evidence>
<accession>A0A9P5Y1H2</accession>
<keyword evidence="2" id="KW-0472">Membrane</keyword>
<name>A0A9P5Y1H2_9AGAR</name>
<evidence type="ECO:0000313" key="4">
    <source>
        <dbReference type="Proteomes" id="UP000807353"/>
    </source>
</evidence>
<evidence type="ECO:0000256" key="2">
    <source>
        <dbReference type="SAM" id="Phobius"/>
    </source>
</evidence>
<feature type="compositionally biased region" description="Pro residues" evidence="1">
    <location>
        <begin position="217"/>
        <end position="229"/>
    </location>
</feature>
<proteinExistence type="predicted"/>
<keyword evidence="2" id="KW-1133">Transmembrane helix</keyword>
<dbReference type="EMBL" id="MU150315">
    <property type="protein sequence ID" value="KAF9459515.1"/>
    <property type="molecule type" value="Genomic_DNA"/>
</dbReference>
<protein>
    <recommendedName>
        <fullName evidence="5">Extracellular membrane protein CFEM domain-containing protein</fullName>
    </recommendedName>
</protein>
<feature type="transmembrane region" description="Helical" evidence="2">
    <location>
        <begin position="177"/>
        <end position="201"/>
    </location>
</feature>
<reference evidence="3" key="1">
    <citation type="submission" date="2020-11" db="EMBL/GenBank/DDBJ databases">
        <authorList>
            <consortium name="DOE Joint Genome Institute"/>
            <person name="Ahrendt S."/>
            <person name="Riley R."/>
            <person name="Andreopoulos W."/>
            <person name="Labutti K."/>
            <person name="Pangilinan J."/>
            <person name="Ruiz-Duenas F.J."/>
            <person name="Barrasa J.M."/>
            <person name="Sanchez-Garcia M."/>
            <person name="Camarero S."/>
            <person name="Miyauchi S."/>
            <person name="Serrano A."/>
            <person name="Linde D."/>
            <person name="Babiker R."/>
            <person name="Drula E."/>
            <person name="Ayuso-Fernandez I."/>
            <person name="Pacheco R."/>
            <person name="Padilla G."/>
            <person name="Ferreira P."/>
            <person name="Barriuso J."/>
            <person name="Kellner H."/>
            <person name="Castanera R."/>
            <person name="Alfaro M."/>
            <person name="Ramirez L."/>
            <person name="Pisabarro A.G."/>
            <person name="Kuo A."/>
            <person name="Tritt A."/>
            <person name="Lipzen A."/>
            <person name="He G."/>
            <person name="Yan M."/>
            <person name="Ng V."/>
            <person name="Cullen D."/>
            <person name="Martin F."/>
            <person name="Rosso M.-N."/>
            <person name="Henrissat B."/>
            <person name="Hibbett D."/>
            <person name="Martinez A.T."/>
            <person name="Grigoriev I.V."/>
        </authorList>
    </citation>
    <scope>NUCLEOTIDE SEQUENCE</scope>
    <source>
        <strain evidence="3">CBS 247.69</strain>
    </source>
</reference>